<sequence length="97" mass="10915">LEDREIANFIALKCAKVLVNVWATVRYESIMDNACYFTPGRLLGSDIDFKGKNFELIPFGAGWQIYPGLPLAIKMLDLMLGSFINSLIGSLKTRTWI</sequence>
<dbReference type="SUPFAM" id="SSF48264">
    <property type="entry name" value="Cytochrome P450"/>
    <property type="match status" value="1"/>
</dbReference>
<organism evidence="2 3">
    <name type="scientific">Citrus sinensis</name>
    <name type="common">Sweet orange</name>
    <name type="synonym">Citrus aurantium var. sinensis</name>
    <dbReference type="NCBI Taxonomy" id="2711"/>
    <lineage>
        <taxon>Eukaryota</taxon>
        <taxon>Viridiplantae</taxon>
        <taxon>Streptophyta</taxon>
        <taxon>Embryophyta</taxon>
        <taxon>Tracheophyta</taxon>
        <taxon>Spermatophyta</taxon>
        <taxon>Magnoliopsida</taxon>
        <taxon>eudicotyledons</taxon>
        <taxon>Gunneridae</taxon>
        <taxon>Pentapetalae</taxon>
        <taxon>rosids</taxon>
        <taxon>malvids</taxon>
        <taxon>Sapindales</taxon>
        <taxon>Rutaceae</taxon>
        <taxon>Aurantioideae</taxon>
        <taxon>Citrus</taxon>
    </lineage>
</organism>
<dbReference type="Pfam" id="PF00067">
    <property type="entry name" value="p450"/>
    <property type="match status" value="1"/>
</dbReference>
<evidence type="ECO:0000313" key="2">
    <source>
        <dbReference type="EMBL" id="KDO36250.1"/>
    </source>
</evidence>
<feature type="non-terminal residue" evidence="2">
    <location>
        <position position="1"/>
    </location>
</feature>
<protein>
    <recommendedName>
        <fullName evidence="4">Cytochrome P450</fullName>
    </recommendedName>
</protein>
<evidence type="ECO:0008006" key="4">
    <source>
        <dbReference type="Google" id="ProtNLM"/>
    </source>
</evidence>
<dbReference type="InterPro" id="IPR001128">
    <property type="entry name" value="Cyt_P450"/>
</dbReference>
<evidence type="ECO:0000313" key="3">
    <source>
        <dbReference type="Proteomes" id="UP000027120"/>
    </source>
</evidence>
<dbReference type="GO" id="GO:0005506">
    <property type="term" value="F:iron ion binding"/>
    <property type="evidence" value="ECO:0007669"/>
    <property type="project" value="InterPro"/>
</dbReference>
<dbReference type="PANTHER" id="PTHR47950:SF48">
    <property type="entry name" value="CYTOCHROME P450 FAMILY PROTEIN, EXPRESSED"/>
    <property type="match status" value="1"/>
</dbReference>
<gene>
    <name evidence="2" type="ORF">CISIN_1g037860mg</name>
</gene>
<dbReference type="SMR" id="A0A067D426"/>
<dbReference type="Gene3D" id="1.10.630.10">
    <property type="entry name" value="Cytochrome P450"/>
    <property type="match status" value="1"/>
</dbReference>
<dbReference type="EMBL" id="KK795226">
    <property type="protein sequence ID" value="KDO36250.1"/>
    <property type="molecule type" value="Genomic_DNA"/>
</dbReference>
<dbReference type="GO" id="GO:0020037">
    <property type="term" value="F:heme binding"/>
    <property type="evidence" value="ECO:0007669"/>
    <property type="project" value="InterPro"/>
</dbReference>
<dbReference type="GO" id="GO:0016705">
    <property type="term" value="F:oxidoreductase activity, acting on paired donors, with incorporation or reduction of molecular oxygen"/>
    <property type="evidence" value="ECO:0007669"/>
    <property type="project" value="InterPro"/>
</dbReference>
<name>A0A067D426_CITSI</name>
<evidence type="ECO:0000256" key="1">
    <source>
        <dbReference type="ARBA" id="ARBA00010617"/>
    </source>
</evidence>
<dbReference type="Proteomes" id="UP000027120">
    <property type="component" value="Unassembled WGS sequence"/>
</dbReference>
<dbReference type="PANTHER" id="PTHR47950">
    <property type="entry name" value="CYTOCHROME P450, FAMILY 76, SUBFAMILY C, POLYPEPTIDE 5-RELATED"/>
    <property type="match status" value="1"/>
</dbReference>
<dbReference type="GO" id="GO:0004497">
    <property type="term" value="F:monooxygenase activity"/>
    <property type="evidence" value="ECO:0007669"/>
    <property type="project" value="InterPro"/>
</dbReference>
<dbReference type="AlphaFoldDB" id="A0A067D426"/>
<reference evidence="2 3" key="1">
    <citation type="submission" date="2014-04" db="EMBL/GenBank/DDBJ databases">
        <authorList>
            <consortium name="International Citrus Genome Consortium"/>
            <person name="Gmitter F."/>
            <person name="Chen C."/>
            <person name="Farmerie W."/>
            <person name="Harkins T."/>
            <person name="Desany B."/>
            <person name="Mohiuddin M."/>
            <person name="Kodira C."/>
            <person name="Borodovsky M."/>
            <person name="Lomsadze A."/>
            <person name="Burns P."/>
            <person name="Jenkins J."/>
            <person name="Prochnik S."/>
            <person name="Shu S."/>
            <person name="Chapman J."/>
            <person name="Pitluck S."/>
            <person name="Schmutz J."/>
            <person name="Rokhsar D."/>
        </authorList>
    </citation>
    <scope>NUCLEOTIDE SEQUENCE</scope>
</reference>
<keyword evidence="3" id="KW-1185">Reference proteome</keyword>
<dbReference type="InterPro" id="IPR036396">
    <property type="entry name" value="Cyt_P450_sf"/>
</dbReference>
<comment type="similarity">
    <text evidence="1">Belongs to the cytochrome P450 family.</text>
</comment>
<accession>A0A067D426</accession>
<proteinExistence type="inferred from homology"/>